<proteinExistence type="predicted"/>
<evidence type="ECO:0000313" key="2">
    <source>
        <dbReference type="Proteomes" id="UP000214646"/>
    </source>
</evidence>
<comment type="caution">
    <text evidence="1">The sequence shown here is derived from an EMBL/GenBank/DDBJ whole genome shotgun (WGS) entry which is preliminary data.</text>
</comment>
<name>A0A225DUX4_9BACT</name>
<keyword evidence="2" id="KW-1185">Reference proteome</keyword>
<dbReference type="AlphaFoldDB" id="A0A225DUX4"/>
<evidence type="ECO:0000313" key="1">
    <source>
        <dbReference type="EMBL" id="OWK45320.1"/>
    </source>
</evidence>
<gene>
    <name evidence="1" type="ORF">FRUB_01651</name>
</gene>
<sequence>MVVVTDFLASYRAVIPGVGDAVAGKGAGSTAHIERFWCTIPPALRPLRPKKRDRSRSV</sequence>
<organism evidence="1 2">
    <name type="scientific">Fimbriiglobus ruber</name>
    <dbReference type="NCBI Taxonomy" id="1908690"/>
    <lineage>
        <taxon>Bacteria</taxon>
        <taxon>Pseudomonadati</taxon>
        <taxon>Planctomycetota</taxon>
        <taxon>Planctomycetia</taxon>
        <taxon>Gemmatales</taxon>
        <taxon>Gemmataceae</taxon>
        <taxon>Fimbriiglobus</taxon>
    </lineage>
</organism>
<dbReference type="Proteomes" id="UP000214646">
    <property type="component" value="Unassembled WGS sequence"/>
</dbReference>
<protein>
    <submittedName>
        <fullName evidence="1">Uncharacterized protein</fullName>
    </submittedName>
</protein>
<reference evidence="2" key="1">
    <citation type="submission" date="2017-06" db="EMBL/GenBank/DDBJ databases">
        <title>Genome analysis of Fimbriiglobus ruber SP5, the first member of the order Planctomycetales with confirmed chitinolytic capability.</title>
        <authorList>
            <person name="Ravin N.V."/>
            <person name="Rakitin A.L."/>
            <person name="Ivanova A.A."/>
            <person name="Beletsky A.V."/>
            <person name="Kulichevskaya I.S."/>
            <person name="Mardanov A.V."/>
            <person name="Dedysh S.N."/>
        </authorList>
    </citation>
    <scope>NUCLEOTIDE SEQUENCE [LARGE SCALE GENOMIC DNA]</scope>
    <source>
        <strain evidence="2">SP5</strain>
    </source>
</reference>
<accession>A0A225DUX4</accession>
<dbReference type="EMBL" id="NIDE01000002">
    <property type="protein sequence ID" value="OWK45320.1"/>
    <property type="molecule type" value="Genomic_DNA"/>
</dbReference>